<evidence type="ECO:0000313" key="4">
    <source>
        <dbReference type="Proteomes" id="UP001281761"/>
    </source>
</evidence>
<gene>
    <name evidence="3" type="ORF">BLNAU_19621</name>
</gene>
<proteinExistence type="predicted"/>
<feature type="transmembrane region" description="Helical" evidence="2">
    <location>
        <begin position="399"/>
        <end position="428"/>
    </location>
</feature>
<keyword evidence="4" id="KW-1185">Reference proteome</keyword>
<dbReference type="EMBL" id="JARBJD010000260">
    <property type="protein sequence ID" value="KAK2945449.1"/>
    <property type="molecule type" value="Genomic_DNA"/>
</dbReference>
<evidence type="ECO:0000256" key="2">
    <source>
        <dbReference type="SAM" id="Phobius"/>
    </source>
</evidence>
<evidence type="ECO:0000313" key="3">
    <source>
        <dbReference type="EMBL" id="KAK2945449.1"/>
    </source>
</evidence>
<comment type="caution">
    <text evidence="3">The sequence shown here is derived from an EMBL/GenBank/DDBJ whole genome shotgun (WGS) entry which is preliminary data.</text>
</comment>
<name>A0ABQ9X0Y9_9EUKA</name>
<keyword evidence="2" id="KW-0472">Membrane</keyword>
<sequence length="492" mass="56251">MNQTTPLVKRKTSRCHNVPFFLLSVLSIGLTIALFVWGSFNGYLRWFSLPVSSSQGLFCGSSRKYGYSYSPQLFTFQNFTDTIEWCPTVWTMIILGVFFPLKAVALFYQWKKPNPSSVKINSLHRLLKIVYSRSLGMLFSVLVFSLLYVFVVCGTCLLGLQMLSHFFIHKNRAQSTIHADVFFFLSLFSMLFGSLVFLNFIRELNNAALSLFFRLRLEELRCGDVLIDFDEKLPFLARPFVLEEKQKSFSFVHSLVYQISHNLCSIVSHSFTASLHTVLKIIVSPLFFVLQLVSSFSSASYSFRKEPIHTSLASPSLLVSAMFSLDSTTSKHHGYRVMRRNRHIFRAMDKTKRLTMRTERYFPVLICLIANLAVWFKFLPPFHSLLADPHSPEKIIAKWIAVGSSCVVGLIGMGAVVTPFSILLDVFVIRTRINKHFPPPSPSLSYSSTSSQKDHPGFSREGTWVDNILNDIDVSERDAKERQVRKWEGWDS</sequence>
<dbReference type="Proteomes" id="UP001281761">
    <property type="component" value="Unassembled WGS sequence"/>
</dbReference>
<feature type="transmembrane region" description="Helical" evidence="2">
    <location>
        <begin position="135"/>
        <end position="161"/>
    </location>
</feature>
<feature type="transmembrane region" description="Helical" evidence="2">
    <location>
        <begin position="181"/>
        <end position="201"/>
    </location>
</feature>
<evidence type="ECO:0000256" key="1">
    <source>
        <dbReference type="SAM" id="MobiDB-lite"/>
    </source>
</evidence>
<accession>A0ABQ9X0Y9</accession>
<keyword evidence="2" id="KW-0812">Transmembrane</keyword>
<protein>
    <submittedName>
        <fullName evidence="3">Uncharacterized protein</fullName>
    </submittedName>
</protein>
<keyword evidence="2" id="KW-1133">Transmembrane helix</keyword>
<feature type="transmembrane region" description="Helical" evidence="2">
    <location>
        <begin position="89"/>
        <end position="110"/>
    </location>
</feature>
<reference evidence="3 4" key="1">
    <citation type="journal article" date="2022" name="bioRxiv">
        <title>Genomics of Preaxostyla Flagellates Illuminates Evolutionary Transitions and the Path Towards Mitochondrial Loss.</title>
        <authorList>
            <person name="Novak L.V.F."/>
            <person name="Treitli S.C."/>
            <person name="Pyrih J."/>
            <person name="Halakuc P."/>
            <person name="Pipaliya S.V."/>
            <person name="Vacek V."/>
            <person name="Brzon O."/>
            <person name="Soukal P."/>
            <person name="Eme L."/>
            <person name="Dacks J.B."/>
            <person name="Karnkowska A."/>
            <person name="Elias M."/>
            <person name="Hampl V."/>
        </authorList>
    </citation>
    <scope>NUCLEOTIDE SEQUENCE [LARGE SCALE GENOMIC DNA]</scope>
    <source>
        <strain evidence="3">NAU3</strain>
        <tissue evidence="3">Gut</tissue>
    </source>
</reference>
<feature type="transmembrane region" description="Helical" evidence="2">
    <location>
        <begin position="20"/>
        <end position="40"/>
    </location>
</feature>
<feature type="transmembrane region" description="Helical" evidence="2">
    <location>
        <begin position="361"/>
        <end position="379"/>
    </location>
</feature>
<organism evidence="3 4">
    <name type="scientific">Blattamonas nauphoetae</name>
    <dbReference type="NCBI Taxonomy" id="2049346"/>
    <lineage>
        <taxon>Eukaryota</taxon>
        <taxon>Metamonada</taxon>
        <taxon>Preaxostyla</taxon>
        <taxon>Oxymonadida</taxon>
        <taxon>Blattamonas</taxon>
    </lineage>
</organism>
<feature type="region of interest" description="Disordered" evidence="1">
    <location>
        <begin position="439"/>
        <end position="462"/>
    </location>
</feature>